<gene>
    <name evidence="1" type="ORF">HNP60_000091</name>
</gene>
<evidence type="ECO:0000313" key="2">
    <source>
        <dbReference type="Proteomes" id="UP001138540"/>
    </source>
</evidence>
<protein>
    <submittedName>
        <fullName evidence="1">Uncharacterized protein</fullName>
    </submittedName>
</protein>
<reference evidence="1 2" key="1">
    <citation type="submission" date="2020-08" db="EMBL/GenBank/DDBJ databases">
        <title>Exploring microbial biodiversity for novel pathways involved in the catabolism of aromatic compounds derived from lignin.</title>
        <authorList>
            <person name="Elkins J."/>
        </authorList>
    </citation>
    <scope>NUCLEOTIDE SEQUENCE [LARGE SCALE GENOMIC DNA]</scope>
    <source>
        <strain evidence="1 2">B1D3A</strain>
    </source>
</reference>
<accession>A0ABR6NA16</accession>
<keyword evidence="2" id="KW-1185">Reference proteome</keyword>
<organism evidence="1 2">
    <name type="scientific">Sphingobium lignivorans</name>
    <dbReference type="NCBI Taxonomy" id="2735886"/>
    <lineage>
        <taxon>Bacteria</taxon>
        <taxon>Pseudomonadati</taxon>
        <taxon>Pseudomonadota</taxon>
        <taxon>Alphaproteobacteria</taxon>
        <taxon>Sphingomonadales</taxon>
        <taxon>Sphingomonadaceae</taxon>
        <taxon>Sphingobium</taxon>
    </lineage>
</organism>
<dbReference type="Proteomes" id="UP001138540">
    <property type="component" value="Unassembled WGS sequence"/>
</dbReference>
<sequence>MSERRQKTLIPVKGEEADEKVLSGIGILS</sequence>
<evidence type="ECO:0000313" key="1">
    <source>
        <dbReference type="EMBL" id="MBB5984117.1"/>
    </source>
</evidence>
<name>A0ABR6NA16_9SPHN</name>
<dbReference type="EMBL" id="JACHKA010000001">
    <property type="protein sequence ID" value="MBB5984117.1"/>
    <property type="molecule type" value="Genomic_DNA"/>
</dbReference>
<proteinExistence type="predicted"/>
<comment type="caution">
    <text evidence="1">The sequence shown here is derived from an EMBL/GenBank/DDBJ whole genome shotgun (WGS) entry which is preliminary data.</text>
</comment>